<proteinExistence type="predicted"/>
<dbReference type="KEGG" id="mind:mvi_29670"/>
<dbReference type="Proteomes" id="UP000663508">
    <property type="component" value="Chromosome"/>
</dbReference>
<evidence type="ECO:0000313" key="4">
    <source>
        <dbReference type="Proteomes" id="UP000036471"/>
    </source>
</evidence>
<feature type="signal peptide" evidence="1">
    <location>
        <begin position="1"/>
        <end position="15"/>
    </location>
</feature>
<sequence>MIVARMILVSAMLTACIVETTKTAMPRPAEGGPAAAPASTVPAVDPACAGAAWPYLPGACLRSDGPADGAARRPVRVIEERRPAAPVRLPGRVSVG</sequence>
<evidence type="ECO:0008006" key="6">
    <source>
        <dbReference type="Google" id="ProtNLM"/>
    </source>
</evidence>
<organism evidence="2 5">
    <name type="scientific">Methylobacterium indicum</name>
    <dbReference type="NCBI Taxonomy" id="1775910"/>
    <lineage>
        <taxon>Bacteria</taxon>
        <taxon>Pseudomonadati</taxon>
        <taxon>Pseudomonadota</taxon>
        <taxon>Alphaproteobacteria</taxon>
        <taxon>Hyphomicrobiales</taxon>
        <taxon>Methylobacteriaceae</taxon>
        <taxon>Methylobacterium</taxon>
    </lineage>
</organism>
<evidence type="ECO:0000313" key="2">
    <source>
        <dbReference type="EMBL" id="BCM84506.1"/>
    </source>
</evidence>
<protein>
    <recommendedName>
        <fullName evidence="6">Lipoprotein</fullName>
    </recommendedName>
</protein>
<evidence type="ECO:0000313" key="5">
    <source>
        <dbReference type="Proteomes" id="UP000663508"/>
    </source>
</evidence>
<dbReference type="Proteomes" id="UP000036471">
    <property type="component" value="Unassembled WGS sequence"/>
</dbReference>
<evidence type="ECO:0000313" key="3">
    <source>
        <dbReference type="EMBL" id="KMO20439.1"/>
    </source>
</evidence>
<evidence type="ECO:0000256" key="1">
    <source>
        <dbReference type="SAM" id="SignalP"/>
    </source>
</evidence>
<dbReference type="EMBL" id="AP024145">
    <property type="protein sequence ID" value="BCM84506.1"/>
    <property type="molecule type" value="Genomic_DNA"/>
</dbReference>
<reference evidence="3 4" key="1">
    <citation type="submission" date="2014-11" db="EMBL/GenBank/DDBJ databases">
        <title>Comparative genomics of Methylobacterium species.</title>
        <authorList>
            <person name="Chaudhry V."/>
            <person name="Patil P.B."/>
        </authorList>
    </citation>
    <scope>NUCLEOTIDE SEQUENCE [LARGE SCALE GENOMIC DNA]</scope>
    <source>
        <strain evidence="3 4">SE3.6</strain>
    </source>
</reference>
<gene>
    <name evidence="2" type="ORF">mvi_29670</name>
    <name evidence="3" type="ORF">QR79_18160</name>
</gene>
<dbReference type="RefSeq" id="WP_048461255.1">
    <property type="nucleotide sequence ID" value="NZ_AP024145.1"/>
</dbReference>
<keyword evidence="4" id="KW-1185">Reference proteome</keyword>
<accession>A0A8H8WU82</accession>
<reference evidence="2" key="2">
    <citation type="submission" date="2020-11" db="EMBL/GenBank/DDBJ databases">
        <title>Complete genome sequence of a novel pathogenic Methylobacterium strain isolated from rice in Vietnam.</title>
        <authorList>
            <person name="Lai K."/>
            <person name="Okazaki S."/>
            <person name="Higashi K."/>
            <person name="Mori H."/>
            <person name="Toyoda A."/>
            <person name="Kurokawa K."/>
        </authorList>
    </citation>
    <scope>NUCLEOTIDE SEQUENCE</scope>
    <source>
        <strain evidence="2">VL1</strain>
    </source>
</reference>
<feature type="chain" id="PRO_5044691301" description="Lipoprotein" evidence="1">
    <location>
        <begin position="16"/>
        <end position="96"/>
    </location>
</feature>
<dbReference type="AlphaFoldDB" id="A0A8H8WU82"/>
<name>A0A8H8WU82_9HYPH</name>
<dbReference type="PROSITE" id="PS51257">
    <property type="entry name" value="PROKAR_LIPOPROTEIN"/>
    <property type="match status" value="1"/>
</dbReference>
<keyword evidence="1" id="KW-0732">Signal</keyword>
<dbReference type="EMBL" id="JTHG01000170">
    <property type="protein sequence ID" value="KMO20439.1"/>
    <property type="molecule type" value="Genomic_DNA"/>
</dbReference>